<feature type="compositionally biased region" description="Acidic residues" evidence="6">
    <location>
        <begin position="517"/>
        <end position="538"/>
    </location>
</feature>
<keyword evidence="4 5" id="KW-0539">Nucleus</keyword>
<evidence type="ECO:0000313" key="8">
    <source>
        <dbReference type="EMBL" id="KAJ3981189.1"/>
    </source>
</evidence>
<accession>A0AA38UPH7</accession>
<dbReference type="GO" id="GO:0006355">
    <property type="term" value="P:regulation of DNA-templated transcription"/>
    <property type="evidence" value="ECO:0007669"/>
    <property type="project" value="InterPro"/>
</dbReference>
<feature type="compositionally biased region" description="Low complexity" evidence="6">
    <location>
        <begin position="99"/>
        <end position="117"/>
    </location>
</feature>
<sequence>MLANEELDDRLVLTVEHFLSGLHNSTLDDLLSNWDNLDKDIMNSHSTGLLNSSTSSLAMCVSDCMSLLCDTFINLKVTTDGIATQLGHDLQASLSDAEPTPSRSPSPSLTTTTTTFPLTLPPYIPPSYTWLLSNLHNPYPTPQTRDEIASSTNTDRRLIDAWFVDVRRRIGWTRLVDSNRSSHKAKSTSKLRSSSPTSTCATGMVKYKTRKELISASSQFFLPQSSAGATNSLSSLEIQTFSSLAETARGLYKDKLHPTQSAVHLPNQSQDTKRRTRKHTRATSIKHESDSESHSDEDAFQSHINKHSRLSRSISPADSLSSSLPSATPSPFPTTPTTPTFPSSSSSTLKRKRAVSSFEESLSPSLSSFSTEPTSPATKRLRTALNSAGISRSVSDPTPVPQAALTFDGFPAPVLHSWFTPDQACGEGDGGLNFPEEWVDPFWVDPDPIVRSTVTDQSSLVSGHGMVPPPIQPYPLEINVVDLNIYSSSSSSYDRSSRSASTSSPSTPALSASGTLTDEDEDEDDNDSLFGGDDEEAHEGDITATKTKEDVGVGEVGGTGKPLPEPTRTTRTMTTTNMITPADILDQFNLSSLSPSSLNPPINPFTLSSLPELIFNLDALPNQDQTGTNPNTHANASANGNGNGKADGNADGDLNVNVNFDFNLGLDSGLGLDLGLESGLDSNFGFGFGEGFGSAFASGVGSYPQIQTQTQYQNQNHTQYPTHTQYPNQTQYPNPHQTQYPNQNQNQNQSRLGSEFGPGFGLGLPHLERDTPDTSFRTGGVAGSSGSFENPGNTFESSGSSGSSSGFGNLGSFGSFGSFEDLDVFFQGSQVPQYGNTNGGPSPPGLGASPSASVPWAGPTPTRETFGVGVGVGVGV</sequence>
<evidence type="ECO:0000256" key="1">
    <source>
        <dbReference type="ARBA" id="ARBA00005800"/>
    </source>
</evidence>
<comment type="subcellular location">
    <subcellularLocation>
        <location evidence="5">Nucleus</location>
    </subcellularLocation>
</comment>
<dbReference type="SUPFAM" id="SSF46689">
    <property type="entry name" value="Homeodomain-like"/>
    <property type="match status" value="1"/>
</dbReference>
<feature type="region of interest" description="Disordered" evidence="6">
    <location>
        <begin position="491"/>
        <end position="570"/>
    </location>
</feature>
<feature type="region of interest" description="Disordered" evidence="6">
    <location>
        <begin position="255"/>
        <end position="352"/>
    </location>
</feature>
<comment type="caution">
    <text evidence="8">The sequence shown here is derived from an EMBL/GenBank/DDBJ whole genome shotgun (WGS) entry which is preliminary data.</text>
</comment>
<feature type="compositionally biased region" description="Low complexity" evidence="6">
    <location>
        <begin position="710"/>
        <end position="749"/>
    </location>
</feature>
<dbReference type="EMBL" id="MU802128">
    <property type="protein sequence ID" value="KAJ3981189.1"/>
    <property type="molecule type" value="Genomic_DNA"/>
</dbReference>
<feature type="domain" description="Homeobox" evidence="7">
    <location>
        <begin position="137"/>
        <end position="173"/>
    </location>
</feature>
<evidence type="ECO:0000256" key="2">
    <source>
        <dbReference type="ARBA" id="ARBA00023125"/>
    </source>
</evidence>
<reference evidence="8" key="1">
    <citation type="submission" date="2022-08" db="EMBL/GenBank/DDBJ databases">
        <authorList>
            <consortium name="DOE Joint Genome Institute"/>
            <person name="Min B."/>
            <person name="Riley R."/>
            <person name="Sierra-Patev S."/>
            <person name="Naranjo-Ortiz M."/>
            <person name="Looney B."/>
            <person name="Konkel Z."/>
            <person name="Slot J.C."/>
            <person name="Sakamoto Y."/>
            <person name="Steenwyk J.L."/>
            <person name="Rokas A."/>
            <person name="Carro J."/>
            <person name="Camarero S."/>
            <person name="Ferreira P."/>
            <person name="Molpeceres G."/>
            <person name="Ruiz-Duenas F.J."/>
            <person name="Serrano A."/>
            <person name="Henrissat B."/>
            <person name="Drula E."/>
            <person name="Hughes K.W."/>
            <person name="Mata J.L."/>
            <person name="Ishikawa N.K."/>
            <person name="Vargas-Isla R."/>
            <person name="Ushijima S."/>
            <person name="Smith C.A."/>
            <person name="Ahrendt S."/>
            <person name="Andreopoulos W."/>
            <person name="He G."/>
            <person name="Labutti K."/>
            <person name="Lipzen A."/>
            <person name="Ng V."/>
            <person name="Sandor L."/>
            <person name="Barry K."/>
            <person name="Martinez A.T."/>
            <person name="Xiao Y."/>
            <person name="Gibbons J.G."/>
            <person name="Terashima K."/>
            <person name="Hibbett D.S."/>
            <person name="Grigoriev I.V."/>
        </authorList>
    </citation>
    <scope>NUCLEOTIDE SEQUENCE</scope>
    <source>
        <strain evidence="8">TFB7829</strain>
    </source>
</reference>
<dbReference type="CDD" id="cd00086">
    <property type="entry name" value="homeodomain"/>
    <property type="match status" value="1"/>
</dbReference>
<dbReference type="AlphaFoldDB" id="A0AA38UPH7"/>
<dbReference type="Pfam" id="PF05920">
    <property type="entry name" value="Homeobox_KN"/>
    <property type="match status" value="1"/>
</dbReference>
<feature type="compositionally biased region" description="Polar residues" evidence="6">
    <location>
        <begin position="784"/>
        <end position="796"/>
    </location>
</feature>
<feature type="compositionally biased region" description="Basic and acidic residues" evidence="6">
    <location>
        <begin position="285"/>
        <end position="297"/>
    </location>
</feature>
<name>A0AA38UPH7_9AGAR</name>
<gene>
    <name evidence="8" type="ORF">F5890DRAFT_1536996</name>
</gene>
<evidence type="ECO:0000256" key="3">
    <source>
        <dbReference type="ARBA" id="ARBA00023155"/>
    </source>
</evidence>
<feature type="compositionally biased region" description="Polar residues" evidence="6">
    <location>
        <begin position="622"/>
        <end position="633"/>
    </location>
</feature>
<dbReference type="GO" id="GO:0005634">
    <property type="term" value="C:nucleus"/>
    <property type="evidence" value="ECO:0007669"/>
    <property type="project" value="UniProtKB-SubCell"/>
</dbReference>
<feature type="compositionally biased region" description="Low complexity" evidence="6">
    <location>
        <begin position="634"/>
        <end position="649"/>
    </location>
</feature>
<dbReference type="InterPro" id="IPR009057">
    <property type="entry name" value="Homeodomain-like_sf"/>
</dbReference>
<protein>
    <recommendedName>
        <fullName evidence="7">Homeobox domain-containing protein</fullName>
    </recommendedName>
</protein>
<keyword evidence="2 5" id="KW-0238">DNA-binding</keyword>
<evidence type="ECO:0000256" key="6">
    <source>
        <dbReference type="SAM" id="MobiDB-lite"/>
    </source>
</evidence>
<feature type="region of interest" description="Disordered" evidence="6">
    <location>
        <begin position="830"/>
        <end position="876"/>
    </location>
</feature>
<dbReference type="Proteomes" id="UP001163850">
    <property type="component" value="Unassembled WGS sequence"/>
</dbReference>
<feature type="compositionally biased region" description="Low complexity" evidence="6">
    <location>
        <begin position="337"/>
        <end position="348"/>
    </location>
</feature>
<feature type="region of interest" description="Disordered" evidence="6">
    <location>
        <begin position="621"/>
        <end position="649"/>
    </location>
</feature>
<dbReference type="GO" id="GO:0003677">
    <property type="term" value="F:DNA binding"/>
    <property type="evidence" value="ECO:0007669"/>
    <property type="project" value="UniProtKB-UniRule"/>
</dbReference>
<evidence type="ECO:0000313" key="9">
    <source>
        <dbReference type="Proteomes" id="UP001163850"/>
    </source>
</evidence>
<dbReference type="PROSITE" id="PS50071">
    <property type="entry name" value="HOMEOBOX_2"/>
    <property type="match status" value="1"/>
</dbReference>
<feature type="compositionally biased region" description="Low complexity" evidence="6">
    <location>
        <begin position="315"/>
        <end position="327"/>
    </location>
</feature>
<dbReference type="Gene3D" id="1.10.10.60">
    <property type="entry name" value="Homeodomain-like"/>
    <property type="match status" value="1"/>
</dbReference>
<feature type="region of interest" description="Disordered" evidence="6">
    <location>
        <begin position="710"/>
        <end position="804"/>
    </location>
</feature>
<keyword evidence="3 5" id="KW-0371">Homeobox</keyword>
<comment type="similarity">
    <text evidence="1">Belongs to the TALE/M-ATYP homeobox family.</text>
</comment>
<proteinExistence type="inferred from homology"/>
<feature type="region of interest" description="Disordered" evidence="6">
    <location>
        <begin position="93"/>
        <end position="117"/>
    </location>
</feature>
<feature type="compositionally biased region" description="Polar residues" evidence="6">
    <location>
        <begin position="258"/>
        <end position="270"/>
    </location>
</feature>
<dbReference type="InterPro" id="IPR001356">
    <property type="entry name" value="HD"/>
</dbReference>
<feature type="compositionally biased region" description="Low complexity" evidence="6">
    <location>
        <begin position="491"/>
        <end position="513"/>
    </location>
</feature>
<dbReference type="InterPro" id="IPR008422">
    <property type="entry name" value="KN_HD"/>
</dbReference>
<evidence type="ECO:0000256" key="4">
    <source>
        <dbReference type="ARBA" id="ARBA00023242"/>
    </source>
</evidence>
<organism evidence="8 9">
    <name type="scientific">Lentinula detonsa</name>
    <dbReference type="NCBI Taxonomy" id="2804962"/>
    <lineage>
        <taxon>Eukaryota</taxon>
        <taxon>Fungi</taxon>
        <taxon>Dikarya</taxon>
        <taxon>Basidiomycota</taxon>
        <taxon>Agaricomycotina</taxon>
        <taxon>Agaricomycetes</taxon>
        <taxon>Agaricomycetidae</taxon>
        <taxon>Agaricales</taxon>
        <taxon>Marasmiineae</taxon>
        <taxon>Omphalotaceae</taxon>
        <taxon>Lentinula</taxon>
    </lineage>
</organism>
<feature type="DNA-binding region" description="Homeobox" evidence="5">
    <location>
        <begin position="139"/>
        <end position="174"/>
    </location>
</feature>
<evidence type="ECO:0000259" key="7">
    <source>
        <dbReference type="PROSITE" id="PS50071"/>
    </source>
</evidence>
<evidence type="ECO:0000256" key="5">
    <source>
        <dbReference type="PROSITE-ProRule" id="PRU00108"/>
    </source>
</evidence>